<evidence type="ECO:0000313" key="2">
    <source>
        <dbReference type="Proteomes" id="UP001215280"/>
    </source>
</evidence>
<dbReference type="AlphaFoldDB" id="A0AAD7K0X8"/>
<gene>
    <name evidence="1" type="ORF">DFH07DRAFT_951823</name>
</gene>
<proteinExistence type="predicted"/>
<reference evidence="1" key="1">
    <citation type="submission" date="2023-03" db="EMBL/GenBank/DDBJ databases">
        <title>Massive genome expansion in bonnet fungi (Mycena s.s.) driven by repeated elements and novel gene families across ecological guilds.</title>
        <authorList>
            <consortium name="Lawrence Berkeley National Laboratory"/>
            <person name="Harder C.B."/>
            <person name="Miyauchi S."/>
            <person name="Viragh M."/>
            <person name="Kuo A."/>
            <person name="Thoen E."/>
            <person name="Andreopoulos B."/>
            <person name="Lu D."/>
            <person name="Skrede I."/>
            <person name="Drula E."/>
            <person name="Henrissat B."/>
            <person name="Morin E."/>
            <person name="Kohler A."/>
            <person name="Barry K."/>
            <person name="LaButti K."/>
            <person name="Morin E."/>
            <person name="Salamov A."/>
            <person name="Lipzen A."/>
            <person name="Mereny Z."/>
            <person name="Hegedus B."/>
            <person name="Baldrian P."/>
            <person name="Stursova M."/>
            <person name="Weitz H."/>
            <person name="Taylor A."/>
            <person name="Grigoriev I.V."/>
            <person name="Nagy L.G."/>
            <person name="Martin F."/>
            <person name="Kauserud H."/>
        </authorList>
    </citation>
    <scope>NUCLEOTIDE SEQUENCE</scope>
    <source>
        <strain evidence="1">CBHHK188m</strain>
    </source>
</reference>
<name>A0AAD7K0X8_9AGAR</name>
<sequence>MLNLHRVTNFLKIRRTDEVKVARARTSEIGRLVAMLMWATRGVILCNGDGYDHREAQHFRRLRPLQKFLINGEDTLMAYLYTLIKSIRGEEYNEASSQISDWVGSYYSTAK</sequence>
<keyword evidence="2" id="KW-1185">Reference proteome</keyword>
<evidence type="ECO:0000313" key="1">
    <source>
        <dbReference type="EMBL" id="KAJ7775919.1"/>
    </source>
</evidence>
<dbReference type="EMBL" id="JARJLG010000013">
    <property type="protein sequence ID" value="KAJ7775919.1"/>
    <property type="molecule type" value="Genomic_DNA"/>
</dbReference>
<organism evidence="1 2">
    <name type="scientific">Mycena maculata</name>
    <dbReference type="NCBI Taxonomy" id="230809"/>
    <lineage>
        <taxon>Eukaryota</taxon>
        <taxon>Fungi</taxon>
        <taxon>Dikarya</taxon>
        <taxon>Basidiomycota</taxon>
        <taxon>Agaricomycotina</taxon>
        <taxon>Agaricomycetes</taxon>
        <taxon>Agaricomycetidae</taxon>
        <taxon>Agaricales</taxon>
        <taxon>Marasmiineae</taxon>
        <taxon>Mycenaceae</taxon>
        <taxon>Mycena</taxon>
    </lineage>
</organism>
<comment type="caution">
    <text evidence="1">The sequence shown here is derived from an EMBL/GenBank/DDBJ whole genome shotgun (WGS) entry which is preliminary data.</text>
</comment>
<accession>A0AAD7K0X8</accession>
<dbReference type="Proteomes" id="UP001215280">
    <property type="component" value="Unassembled WGS sequence"/>
</dbReference>
<protein>
    <submittedName>
        <fullName evidence="1">Uncharacterized protein</fullName>
    </submittedName>
</protein>